<keyword evidence="8 9" id="KW-0472">Membrane</keyword>
<evidence type="ECO:0000256" key="6">
    <source>
        <dbReference type="ARBA" id="ARBA00022989"/>
    </source>
</evidence>
<evidence type="ECO:0008006" key="12">
    <source>
        <dbReference type="Google" id="ProtNLM"/>
    </source>
</evidence>
<evidence type="ECO:0000256" key="4">
    <source>
        <dbReference type="ARBA" id="ARBA00022692"/>
    </source>
</evidence>
<dbReference type="EMBL" id="HBKQ01051432">
    <property type="protein sequence ID" value="CAE2277086.1"/>
    <property type="molecule type" value="Transcribed_RNA"/>
</dbReference>
<proteinExistence type="inferred from homology"/>
<evidence type="ECO:0000256" key="2">
    <source>
        <dbReference type="ARBA" id="ARBA00006375"/>
    </source>
</evidence>
<feature type="repeat" description="Solcar" evidence="9">
    <location>
        <begin position="4"/>
        <end position="90"/>
    </location>
</feature>
<dbReference type="Gene3D" id="1.50.40.10">
    <property type="entry name" value="Mitochondrial carrier domain"/>
    <property type="match status" value="1"/>
</dbReference>
<dbReference type="GO" id="GO:0022857">
    <property type="term" value="F:transmembrane transporter activity"/>
    <property type="evidence" value="ECO:0007669"/>
    <property type="project" value="TreeGrafter"/>
</dbReference>
<gene>
    <name evidence="11" type="ORF">OAUR00152_LOCUS35490</name>
</gene>
<organism evidence="11">
    <name type="scientific">Odontella aurita</name>
    <dbReference type="NCBI Taxonomy" id="265563"/>
    <lineage>
        <taxon>Eukaryota</taxon>
        <taxon>Sar</taxon>
        <taxon>Stramenopiles</taxon>
        <taxon>Ochrophyta</taxon>
        <taxon>Bacillariophyta</taxon>
        <taxon>Mediophyceae</taxon>
        <taxon>Biddulphiophycidae</taxon>
        <taxon>Eupodiscales</taxon>
        <taxon>Odontellaceae</taxon>
        <taxon>Odontella</taxon>
    </lineage>
</organism>
<feature type="repeat" description="Solcar" evidence="9">
    <location>
        <begin position="100"/>
        <end position="183"/>
    </location>
</feature>
<accession>A0A7S4NBZ2</accession>
<dbReference type="Pfam" id="PF00153">
    <property type="entry name" value="Mito_carr"/>
    <property type="match status" value="3"/>
</dbReference>
<keyword evidence="5" id="KW-0677">Repeat</keyword>
<protein>
    <recommendedName>
        <fullName evidence="12">Mitochondrial carrier protein</fullName>
    </recommendedName>
</protein>
<keyword evidence="7" id="KW-0496">Mitochondrion</keyword>
<dbReference type="PANTHER" id="PTHR45624:SF10">
    <property type="entry name" value="SLC (SOLUTE CARRIER) HOMOLOG"/>
    <property type="match status" value="1"/>
</dbReference>
<keyword evidence="3 10" id="KW-0813">Transport</keyword>
<evidence type="ECO:0000313" key="11">
    <source>
        <dbReference type="EMBL" id="CAE2277086.1"/>
    </source>
</evidence>
<dbReference type="AlphaFoldDB" id="A0A7S4NBZ2"/>
<comment type="subcellular location">
    <subcellularLocation>
        <location evidence="1">Mitochondrion membrane</location>
        <topology evidence="1">Multi-pass membrane protein</topology>
    </subcellularLocation>
</comment>
<feature type="repeat" description="Solcar" evidence="9">
    <location>
        <begin position="191"/>
        <end position="281"/>
    </location>
</feature>
<dbReference type="PROSITE" id="PS50920">
    <property type="entry name" value="SOLCAR"/>
    <property type="match status" value="3"/>
</dbReference>
<evidence type="ECO:0000256" key="7">
    <source>
        <dbReference type="ARBA" id="ARBA00023128"/>
    </source>
</evidence>
<evidence type="ECO:0000256" key="8">
    <source>
        <dbReference type="ARBA" id="ARBA00023136"/>
    </source>
</evidence>
<keyword evidence="4 9" id="KW-0812">Transmembrane</keyword>
<dbReference type="PANTHER" id="PTHR45624">
    <property type="entry name" value="MITOCHONDRIAL BASIC AMINO ACIDS TRANSPORTER-RELATED"/>
    <property type="match status" value="1"/>
</dbReference>
<sequence>MPNLNLSVEAAGGLSAGVAGTAIGYPLDLVKTRMQTSTSSAMSGSTLRVAAAVVRNEGFLALYKGMVPPLLSLSVLNTMNFASYSLFRDRLGAERGWDARNAVAGTAVGPLAGTVSTVEHMIKTQMQLDNISDRRYRGSWHCLTSLVKSNGPAVLYTGHVVNTSREAVFLGTYFFTYEGIREYLHGQSQVPSSIAVPLAGGLSGAWAWFVSFPLDCIKAGIQGQKIGNGSSAKSLRAMGVLKGLLETKGVMGLYAGVTPSIARAFLVSGSRFSAYEFAVWTMGGKHWKN</sequence>
<dbReference type="InterPro" id="IPR018108">
    <property type="entry name" value="MCP_transmembrane"/>
</dbReference>
<evidence type="ECO:0000256" key="5">
    <source>
        <dbReference type="ARBA" id="ARBA00022737"/>
    </source>
</evidence>
<evidence type="ECO:0000256" key="10">
    <source>
        <dbReference type="RuleBase" id="RU000488"/>
    </source>
</evidence>
<reference evidence="11" key="1">
    <citation type="submission" date="2021-01" db="EMBL/GenBank/DDBJ databases">
        <authorList>
            <person name="Corre E."/>
            <person name="Pelletier E."/>
            <person name="Niang G."/>
            <person name="Scheremetjew M."/>
            <person name="Finn R."/>
            <person name="Kale V."/>
            <person name="Holt S."/>
            <person name="Cochrane G."/>
            <person name="Meng A."/>
            <person name="Brown T."/>
            <person name="Cohen L."/>
        </authorList>
    </citation>
    <scope>NUCLEOTIDE SEQUENCE</scope>
    <source>
        <strain evidence="11">Isolate 1302-5</strain>
    </source>
</reference>
<dbReference type="InterPro" id="IPR050567">
    <property type="entry name" value="Mitochondrial_Carrier"/>
</dbReference>
<comment type="similarity">
    <text evidence="2 10">Belongs to the mitochondrial carrier (TC 2.A.29) family.</text>
</comment>
<dbReference type="GO" id="GO:0031966">
    <property type="term" value="C:mitochondrial membrane"/>
    <property type="evidence" value="ECO:0007669"/>
    <property type="project" value="UniProtKB-SubCell"/>
</dbReference>
<dbReference type="SUPFAM" id="SSF103506">
    <property type="entry name" value="Mitochondrial carrier"/>
    <property type="match status" value="1"/>
</dbReference>
<dbReference type="InterPro" id="IPR023395">
    <property type="entry name" value="MCP_dom_sf"/>
</dbReference>
<evidence type="ECO:0000256" key="1">
    <source>
        <dbReference type="ARBA" id="ARBA00004225"/>
    </source>
</evidence>
<name>A0A7S4NBZ2_9STRA</name>
<evidence type="ECO:0000256" key="9">
    <source>
        <dbReference type="PROSITE-ProRule" id="PRU00282"/>
    </source>
</evidence>
<evidence type="ECO:0000256" key="3">
    <source>
        <dbReference type="ARBA" id="ARBA00022448"/>
    </source>
</evidence>
<keyword evidence="6" id="KW-1133">Transmembrane helix</keyword>